<keyword evidence="8" id="KW-0496">Mitochondrion</keyword>
<keyword evidence="18" id="KW-1185">Reference proteome</keyword>
<comment type="caution">
    <text evidence="17">The sequence shown here is derived from an EMBL/GenBank/DDBJ whole genome shotgun (WGS) entry which is preliminary data.</text>
</comment>
<evidence type="ECO:0000256" key="6">
    <source>
        <dbReference type="ARBA" id="ARBA00022884"/>
    </source>
</evidence>
<dbReference type="OrthoDB" id="8020218at2759"/>
<sequence>MAALSRSSCRLEFLIGKLREWQRLERRNIYKKKWASSLPRVPSTQLALKSMDMNYSLQFGDLWPSIRLALLCEQKYAALLNGFGDMEKVIQEFEERAQARDFVYEARSQWPEWTPHTDSQPRADQDSPAPGPSDPEPSEFSDDCTAEQSPSTPDMKQPIPISPNLKCFTFPRGDTTRFKPARPDGLRLLEYYLMDAASLLPVLTLDVRPGHTVLDLCAAPGGKSLALLQTECCRHLAINDISISRLNRLRKILHSYIPKNLRTEDRLRITSFDGRHWREIERNTFDRVLVDVPCTTDRHSVLEEDNNIFSRLRLKERQKLPLLQTQLLLSGILATKPGGSIVYSTCSLSQLQNEYVVERAVEVAETEHNVELHLVDLSAVRTLYRNTFHFYRHCRVGELVLPHLTANYGPMYFCKLERIH</sequence>
<dbReference type="GO" id="GO:0008173">
    <property type="term" value="F:RNA methyltransferase activity"/>
    <property type="evidence" value="ECO:0007669"/>
    <property type="project" value="InterPro"/>
</dbReference>
<organism evidence="17 18">
    <name type="scientific">Chiloscyllium punctatum</name>
    <name type="common">Brownbanded bambooshark</name>
    <name type="synonym">Hemiscyllium punctatum</name>
    <dbReference type="NCBI Taxonomy" id="137246"/>
    <lineage>
        <taxon>Eukaryota</taxon>
        <taxon>Metazoa</taxon>
        <taxon>Chordata</taxon>
        <taxon>Craniata</taxon>
        <taxon>Vertebrata</taxon>
        <taxon>Chondrichthyes</taxon>
        <taxon>Elasmobranchii</taxon>
        <taxon>Galeomorphii</taxon>
        <taxon>Galeoidea</taxon>
        <taxon>Orectolobiformes</taxon>
        <taxon>Hemiscylliidae</taxon>
        <taxon>Chiloscyllium</taxon>
    </lineage>
</organism>
<keyword evidence="6 14" id="KW-0694">RNA-binding</keyword>
<dbReference type="Gene3D" id="3.40.50.150">
    <property type="entry name" value="Vaccinia Virus protein VP39"/>
    <property type="match status" value="1"/>
</dbReference>
<gene>
    <name evidence="17" type="ORF">chiPu_0005520</name>
</gene>
<dbReference type="PANTHER" id="PTHR22808:SF3">
    <property type="entry name" value="5-METHYLCYTOSINE RRNA METHYLTRANSFERASE NSUN4"/>
    <property type="match status" value="1"/>
</dbReference>
<dbReference type="InterPro" id="IPR001678">
    <property type="entry name" value="MeTrfase_RsmB-F_NOP2_dom"/>
</dbReference>
<feature type="region of interest" description="Disordered" evidence="15">
    <location>
        <begin position="112"/>
        <end position="162"/>
    </location>
</feature>
<dbReference type="InterPro" id="IPR023267">
    <property type="entry name" value="RCMT"/>
</dbReference>
<feature type="compositionally biased region" description="Acidic residues" evidence="15">
    <location>
        <begin position="136"/>
        <end position="145"/>
    </location>
</feature>
<dbReference type="OMA" id="MVNNFGD"/>
<name>A0A401S9M2_CHIPU</name>
<keyword evidence="2" id="KW-0698">rRNA processing</keyword>
<feature type="active site" description="Nucleophile" evidence="14">
    <location>
        <position position="346"/>
    </location>
</feature>
<evidence type="ECO:0000313" key="18">
    <source>
        <dbReference type="Proteomes" id="UP000287033"/>
    </source>
</evidence>
<feature type="binding site" evidence="14">
    <location>
        <position position="291"/>
    </location>
    <ligand>
        <name>S-adenosyl-L-methionine</name>
        <dbReference type="ChEBI" id="CHEBI:59789"/>
    </ligand>
</feature>
<dbReference type="PANTHER" id="PTHR22808">
    <property type="entry name" value="NCL1 YEAST -RELATED NOL1/NOP2/FMU SUN DOMAIN-CONTAINING"/>
    <property type="match status" value="1"/>
</dbReference>
<comment type="similarity">
    <text evidence="14">Belongs to the class I-like SAM-binding methyltransferase superfamily. RsmB/NOP family.</text>
</comment>
<dbReference type="GO" id="GO:0031167">
    <property type="term" value="P:rRNA methylation"/>
    <property type="evidence" value="ECO:0007669"/>
    <property type="project" value="TreeGrafter"/>
</dbReference>
<evidence type="ECO:0000256" key="3">
    <source>
        <dbReference type="ARBA" id="ARBA00022603"/>
    </source>
</evidence>
<dbReference type="SUPFAM" id="SSF53335">
    <property type="entry name" value="S-adenosyl-L-methionine-dependent methyltransferases"/>
    <property type="match status" value="1"/>
</dbReference>
<comment type="catalytic activity">
    <reaction evidence="10">
        <text>a cytidine in rRNA + S-adenosyl-L-methionine = a 5-methylcytidine in rRNA + S-adenosyl-L-homocysteine + H(+)</text>
        <dbReference type="Rhea" id="RHEA:61484"/>
        <dbReference type="Rhea" id="RHEA-COMP:15836"/>
        <dbReference type="Rhea" id="RHEA-COMP:15837"/>
        <dbReference type="ChEBI" id="CHEBI:15378"/>
        <dbReference type="ChEBI" id="CHEBI:57856"/>
        <dbReference type="ChEBI" id="CHEBI:59789"/>
        <dbReference type="ChEBI" id="CHEBI:74483"/>
        <dbReference type="ChEBI" id="CHEBI:82748"/>
    </reaction>
</comment>
<evidence type="ECO:0000256" key="4">
    <source>
        <dbReference type="ARBA" id="ARBA00022679"/>
    </source>
</evidence>
<feature type="domain" description="SAM-dependent MTase RsmB/NOP-type" evidence="16">
    <location>
        <begin position="121"/>
        <end position="419"/>
    </location>
</feature>
<evidence type="ECO:0000256" key="8">
    <source>
        <dbReference type="ARBA" id="ARBA00023128"/>
    </source>
</evidence>
<dbReference type="InterPro" id="IPR029063">
    <property type="entry name" value="SAM-dependent_MTases_sf"/>
</dbReference>
<keyword evidence="7" id="KW-0809">Transit peptide</keyword>
<feature type="binding site" evidence="14">
    <location>
        <begin position="217"/>
        <end position="223"/>
    </location>
    <ligand>
        <name>S-adenosyl-L-methionine</name>
        <dbReference type="ChEBI" id="CHEBI:59789"/>
    </ligand>
</feature>
<evidence type="ECO:0000256" key="15">
    <source>
        <dbReference type="SAM" id="MobiDB-lite"/>
    </source>
</evidence>
<evidence type="ECO:0000256" key="2">
    <source>
        <dbReference type="ARBA" id="ARBA00022552"/>
    </source>
</evidence>
<dbReference type="FunFam" id="3.40.50.150:FF:000055">
    <property type="entry name" value="5-methylcytosine rRNA methyltransferase NSUN4"/>
    <property type="match status" value="1"/>
</dbReference>
<dbReference type="GO" id="GO:0005762">
    <property type="term" value="C:mitochondrial large ribosomal subunit"/>
    <property type="evidence" value="ECO:0007669"/>
    <property type="project" value="TreeGrafter"/>
</dbReference>
<dbReference type="Proteomes" id="UP000287033">
    <property type="component" value="Unassembled WGS sequence"/>
</dbReference>
<feature type="binding site" evidence="14">
    <location>
        <position position="240"/>
    </location>
    <ligand>
        <name>S-adenosyl-L-methionine</name>
        <dbReference type="ChEBI" id="CHEBI:59789"/>
    </ligand>
</feature>
<accession>A0A401S9M2</accession>
<reference evidence="17 18" key="1">
    <citation type="journal article" date="2018" name="Nat. Ecol. Evol.">
        <title>Shark genomes provide insights into elasmobranch evolution and the origin of vertebrates.</title>
        <authorList>
            <person name="Hara Y"/>
            <person name="Yamaguchi K"/>
            <person name="Onimaru K"/>
            <person name="Kadota M"/>
            <person name="Koyanagi M"/>
            <person name="Keeley SD"/>
            <person name="Tatsumi K"/>
            <person name="Tanaka K"/>
            <person name="Motone F"/>
            <person name="Kageyama Y"/>
            <person name="Nozu R"/>
            <person name="Adachi N"/>
            <person name="Nishimura O"/>
            <person name="Nakagawa R"/>
            <person name="Tanegashima C"/>
            <person name="Kiyatake I"/>
            <person name="Matsumoto R"/>
            <person name="Murakumo K"/>
            <person name="Nishida K"/>
            <person name="Terakita A"/>
            <person name="Kuratani S"/>
            <person name="Sato K"/>
            <person name="Hyodo S Kuraku.S."/>
        </authorList>
    </citation>
    <scope>NUCLEOTIDE SEQUENCE [LARGE SCALE GENOMIC DNA]</scope>
</reference>
<evidence type="ECO:0000256" key="12">
    <source>
        <dbReference type="ARBA" id="ARBA00050027"/>
    </source>
</evidence>
<dbReference type="Gene3D" id="6.20.240.40">
    <property type="match status" value="1"/>
</dbReference>
<keyword evidence="4 14" id="KW-0808">Transferase</keyword>
<comment type="catalytic activity">
    <reaction evidence="11">
        <text>a cytidine in mRNA + S-adenosyl-L-methionine = a 5-methylcytidine in mRNA + S-adenosyl-L-homocysteine + H(+)</text>
        <dbReference type="Rhea" id="RHEA:61464"/>
        <dbReference type="Rhea" id="RHEA-COMP:15145"/>
        <dbReference type="Rhea" id="RHEA-COMP:15826"/>
        <dbReference type="ChEBI" id="CHEBI:15378"/>
        <dbReference type="ChEBI" id="CHEBI:57856"/>
        <dbReference type="ChEBI" id="CHEBI:59789"/>
        <dbReference type="ChEBI" id="CHEBI:74483"/>
        <dbReference type="ChEBI" id="CHEBI:82748"/>
    </reaction>
</comment>
<evidence type="ECO:0000256" key="11">
    <source>
        <dbReference type="ARBA" id="ARBA00049906"/>
    </source>
</evidence>
<protein>
    <recommendedName>
        <fullName evidence="12">5-cytosine rRNA methyltransferase NSUN4</fullName>
    </recommendedName>
    <alternativeName>
        <fullName evidence="13">5-cytosine tRNA methyltransferase NSUN4</fullName>
    </alternativeName>
    <alternativeName>
        <fullName evidence="9">NOL1/NOP2/Sun domain family member 4</fullName>
    </alternativeName>
</protein>
<evidence type="ECO:0000256" key="5">
    <source>
        <dbReference type="ARBA" id="ARBA00022691"/>
    </source>
</evidence>
<evidence type="ECO:0000259" key="16">
    <source>
        <dbReference type="PROSITE" id="PS51686"/>
    </source>
</evidence>
<evidence type="ECO:0000256" key="14">
    <source>
        <dbReference type="PROSITE-ProRule" id="PRU01023"/>
    </source>
</evidence>
<dbReference type="EMBL" id="BEZZ01000151">
    <property type="protein sequence ID" value="GCC27099.1"/>
    <property type="molecule type" value="Genomic_DNA"/>
</dbReference>
<dbReference type="InterPro" id="IPR049560">
    <property type="entry name" value="MeTrfase_RsmB-F_NOP2_cat"/>
</dbReference>
<keyword evidence="3 14" id="KW-0489">Methyltransferase</keyword>
<evidence type="ECO:0000256" key="10">
    <source>
        <dbReference type="ARBA" id="ARBA00049302"/>
    </source>
</evidence>
<evidence type="ECO:0000256" key="7">
    <source>
        <dbReference type="ARBA" id="ARBA00022946"/>
    </source>
</evidence>
<evidence type="ECO:0000256" key="1">
    <source>
        <dbReference type="ARBA" id="ARBA00004173"/>
    </source>
</evidence>
<comment type="subcellular location">
    <subcellularLocation>
        <location evidence="1">Mitochondrion</location>
    </subcellularLocation>
</comment>
<dbReference type="CDD" id="cd02440">
    <property type="entry name" value="AdoMet_MTases"/>
    <property type="match status" value="1"/>
</dbReference>
<proteinExistence type="inferred from homology"/>
<dbReference type="PRINTS" id="PR02008">
    <property type="entry name" value="RCMTFAMILY"/>
</dbReference>
<evidence type="ECO:0000256" key="13">
    <source>
        <dbReference type="ARBA" id="ARBA00050049"/>
    </source>
</evidence>
<keyword evidence="5 14" id="KW-0949">S-adenosyl-L-methionine</keyword>
<feature type="binding site" evidence="14">
    <location>
        <position position="273"/>
    </location>
    <ligand>
        <name>S-adenosyl-L-methionine</name>
        <dbReference type="ChEBI" id="CHEBI:59789"/>
    </ligand>
</feature>
<dbReference type="GO" id="GO:0003723">
    <property type="term" value="F:RNA binding"/>
    <property type="evidence" value="ECO:0007669"/>
    <property type="project" value="UniProtKB-UniRule"/>
</dbReference>
<evidence type="ECO:0000313" key="17">
    <source>
        <dbReference type="EMBL" id="GCC27099.1"/>
    </source>
</evidence>
<dbReference type="PROSITE" id="PS51686">
    <property type="entry name" value="SAM_MT_RSMB_NOP"/>
    <property type="match status" value="1"/>
</dbReference>
<evidence type="ECO:0000256" key="9">
    <source>
        <dbReference type="ARBA" id="ARBA00042050"/>
    </source>
</evidence>
<dbReference type="STRING" id="137246.A0A401S9M2"/>
<dbReference type="Pfam" id="PF01189">
    <property type="entry name" value="Methyltr_RsmB-F"/>
    <property type="match status" value="1"/>
</dbReference>
<dbReference type="AlphaFoldDB" id="A0A401S9M2"/>